<accession>A0A812LYE3</accession>
<evidence type="ECO:0000256" key="1">
    <source>
        <dbReference type="ARBA" id="ARBA00022737"/>
    </source>
</evidence>
<feature type="repeat" description="ANK" evidence="3">
    <location>
        <begin position="90"/>
        <end position="116"/>
    </location>
</feature>
<evidence type="ECO:0000256" key="3">
    <source>
        <dbReference type="PROSITE-ProRule" id="PRU00023"/>
    </source>
</evidence>
<protein>
    <submittedName>
        <fullName evidence="4">Uncharacterized protein</fullName>
    </submittedName>
</protein>
<feature type="repeat" description="ANK" evidence="3">
    <location>
        <begin position="15"/>
        <end position="47"/>
    </location>
</feature>
<dbReference type="PROSITE" id="PS50088">
    <property type="entry name" value="ANK_REPEAT"/>
    <property type="match status" value="4"/>
</dbReference>
<name>A0A812LYE3_SYMPI</name>
<comment type="caution">
    <text evidence="4">The sequence shown here is derived from an EMBL/GenBank/DDBJ whole genome shotgun (WGS) entry which is preliminary data.</text>
</comment>
<dbReference type="OrthoDB" id="539213at2759"/>
<dbReference type="PANTHER" id="PTHR24134:SF9">
    <property type="entry name" value="ANKYRIN REPEAT AND SOCS BOX PROTEIN 8"/>
    <property type="match status" value="1"/>
</dbReference>
<evidence type="ECO:0000256" key="2">
    <source>
        <dbReference type="ARBA" id="ARBA00023043"/>
    </source>
</evidence>
<feature type="repeat" description="ANK" evidence="3">
    <location>
        <begin position="57"/>
        <end position="89"/>
    </location>
</feature>
<sequence>MHQNGFTNITGYDEGGWSPICFAAMKGDPVVISALIDKGASPNDQTQQSKIMAHMPKKMTVLGLATCFRNLEAMRVLIDANADVNGRDERGDGALHWACVSDNHQGARLLLEAGADPFMLAGPGASPFATACSTGSVSTAKEMLQVPGVHLKDCFFWCLMFHGGSLDMISMLLDAKADVNEQYYTTLDNPAMWAVMKMYGVKHLLSPSRLTYVAYNHQGATPLMFSIMNGHFEASCALVKWGADLELCNGRGKTAADLAKEILAPADLIETLEGPSMHGKEDPIDPIRNDDPDAMVSTFM</sequence>
<reference evidence="4" key="1">
    <citation type="submission" date="2021-02" db="EMBL/GenBank/DDBJ databases">
        <authorList>
            <person name="Dougan E. K."/>
            <person name="Rhodes N."/>
            <person name="Thang M."/>
            <person name="Chan C."/>
        </authorList>
    </citation>
    <scope>NUCLEOTIDE SEQUENCE</scope>
</reference>
<evidence type="ECO:0000313" key="4">
    <source>
        <dbReference type="EMBL" id="CAE7254656.1"/>
    </source>
</evidence>
<dbReference type="PROSITE" id="PS50297">
    <property type="entry name" value="ANK_REP_REGION"/>
    <property type="match status" value="2"/>
</dbReference>
<keyword evidence="2 3" id="KW-0040">ANK repeat</keyword>
<proteinExistence type="predicted"/>
<evidence type="ECO:0000313" key="5">
    <source>
        <dbReference type="Proteomes" id="UP000649617"/>
    </source>
</evidence>
<dbReference type="Gene3D" id="1.25.40.20">
    <property type="entry name" value="Ankyrin repeat-containing domain"/>
    <property type="match status" value="2"/>
</dbReference>
<dbReference type="AlphaFoldDB" id="A0A812LYE3"/>
<organism evidence="4 5">
    <name type="scientific">Symbiodinium pilosum</name>
    <name type="common">Dinoflagellate</name>
    <dbReference type="NCBI Taxonomy" id="2952"/>
    <lineage>
        <taxon>Eukaryota</taxon>
        <taxon>Sar</taxon>
        <taxon>Alveolata</taxon>
        <taxon>Dinophyceae</taxon>
        <taxon>Suessiales</taxon>
        <taxon>Symbiodiniaceae</taxon>
        <taxon>Symbiodinium</taxon>
    </lineage>
</organism>
<keyword evidence="5" id="KW-1185">Reference proteome</keyword>
<feature type="repeat" description="ANK" evidence="3">
    <location>
        <begin position="218"/>
        <end position="250"/>
    </location>
</feature>
<dbReference type="InterPro" id="IPR036770">
    <property type="entry name" value="Ankyrin_rpt-contain_sf"/>
</dbReference>
<dbReference type="SUPFAM" id="SSF48403">
    <property type="entry name" value="Ankyrin repeat"/>
    <property type="match status" value="1"/>
</dbReference>
<keyword evidence="1" id="KW-0677">Repeat</keyword>
<dbReference type="Pfam" id="PF12796">
    <property type="entry name" value="Ank_2"/>
    <property type="match status" value="2"/>
</dbReference>
<dbReference type="Proteomes" id="UP000649617">
    <property type="component" value="Unassembled WGS sequence"/>
</dbReference>
<dbReference type="SMART" id="SM00248">
    <property type="entry name" value="ANK"/>
    <property type="match status" value="5"/>
</dbReference>
<dbReference type="EMBL" id="CAJNIZ010007036">
    <property type="protein sequence ID" value="CAE7254656.1"/>
    <property type="molecule type" value="Genomic_DNA"/>
</dbReference>
<gene>
    <name evidence="4" type="ORF">SPIL2461_LOCUS5066</name>
</gene>
<dbReference type="PANTHER" id="PTHR24134">
    <property type="entry name" value="ANKYRIN REPEAT-CONTAINING PROTEIN DDB_G0279043"/>
    <property type="match status" value="1"/>
</dbReference>
<dbReference type="InterPro" id="IPR002110">
    <property type="entry name" value="Ankyrin_rpt"/>
</dbReference>